<dbReference type="Gene3D" id="1.20.144.10">
    <property type="entry name" value="Phosphatidic acid phosphatase type 2/haloperoxidase"/>
    <property type="match status" value="1"/>
</dbReference>
<evidence type="ECO:0000313" key="4">
    <source>
        <dbReference type="Proteomes" id="UP001240447"/>
    </source>
</evidence>
<gene>
    <name evidence="3" type="ORF">J2S59_003239</name>
</gene>
<evidence type="ECO:0000256" key="1">
    <source>
        <dbReference type="SAM" id="Phobius"/>
    </source>
</evidence>
<accession>A0ABT9NUB6</accession>
<dbReference type="RefSeq" id="WP_306825292.1">
    <property type="nucleotide sequence ID" value="NZ_JAUSQM010000001.1"/>
</dbReference>
<feature type="transmembrane region" description="Helical" evidence="1">
    <location>
        <begin position="141"/>
        <end position="158"/>
    </location>
</feature>
<sequence length="285" mass="28652">MTTTRSAALRPVRPPTGGTWALAVLPALVVAIASVVGLVRLAAWALQTRAGQAWDESGMDAVYGGSRALRRVLGLLGEISIGSAGIVLAVCVGLALLRHRYAAAIGAVVLVGGANVTTQLLKRVVLERADYGNLTIVSLPSGHTTVVVSLALAALLVVPRGLRLLTVLGGTTLAVVTGAGTVVAQWHRPADVLAALLVCLAWTGAVVTVLAVRRPLPPRWVGGIGDLVAALLGAAIAGAVLLAVGVRPAGGWSGFGEAALMLGVLGLATAATVALAARLAQPHGH</sequence>
<keyword evidence="1" id="KW-0472">Membrane</keyword>
<organism evidence="3 4">
    <name type="scientific">Nocardioides massiliensis</name>
    <dbReference type="NCBI Taxonomy" id="1325935"/>
    <lineage>
        <taxon>Bacteria</taxon>
        <taxon>Bacillati</taxon>
        <taxon>Actinomycetota</taxon>
        <taxon>Actinomycetes</taxon>
        <taxon>Propionibacteriales</taxon>
        <taxon>Nocardioidaceae</taxon>
        <taxon>Nocardioides</taxon>
    </lineage>
</organism>
<proteinExistence type="predicted"/>
<keyword evidence="1" id="KW-0812">Transmembrane</keyword>
<feature type="transmembrane region" description="Helical" evidence="1">
    <location>
        <begin position="72"/>
        <end position="94"/>
    </location>
</feature>
<evidence type="ECO:0000313" key="3">
    <source>
        <dbReference type="EMBL" id="MDP9823430.1"/>
    </source>
</evidence>
<name>A0ABT9NUB6_9ACTN</name>
<dbReference type="InterPro" id="IPR000326">
    <property type="entry name" value="PAP2/HPO"/>
</dbReference>
<feature type="transmembrane region" description="Helical" evidence="1">
    <location>
        <begin position="224"/>
        <end position="246"/>
    </location>
</feature>
<dbReference type="Pfam" id="PF01569">
    <property type="entry name" value="PAP2"/>
    <property type="match status" value="1"/>
</dbReference>
<feature type="transmembrane region" description="Helical" evidence="1">
    <location>
        <begin position="165"/>
        <end position="186"/>
    </location>
</feature>
<feature type="domain" description="Phosphatidic acid phosphatase type 2/haloperoxidase" evidence="2">
    <location>
        <begin position="138"/>
        <end position="210"/>
    </location>
</feature>
<feature type="transmembrane region" description="Helical" evidence="1">
    <location>
        <begin position="20"/>
        <end position="46"/>
    </location>
</feature>
<protein>
    <recommendedName>
        <fullName evidence="2">Phosphatidic acid phosphatase type 2/haloperoxidase domain-containing protein</fullName>
    </recommendedName>
</protein>
<reference evidence="3 4" key="1">
    <citation type="submission" date="2023-07" db="EMBL/GenBank/DDBJ databases">
        <title>Sequencing the genomes of 1000 actinobacteria strains.</title>
        <authorList>
            <person name="Klenk H.-P."/>
        </authorList>
    </citation>
    <scope>NUCLEOTIDE SEQUENCE [LARGE SCALE GENOMIC DNA]</scope>
    <source>
        <strain evidence="3 4">GD13</strain>
    </source>
</reference>
<feature type="transmembrane region" description="Helical" evidence="1">
    <location>
        <begin position="258"/>
        <end position="280"/>
    </location>
</feature>
<dbReference type="InterPro" id="IPR036938">
    <property type="entry name" value="PAP2/HPO_sf"/>
</dbReference>
<keyword evidence="4" id="KW-1185">Reference proteome</keyword>
<feature type="transmembrane region" description="Helical" evidence="1">
    <location>
        <begin position="101"/>
        <end position="121"/>
    </location>
</feature>
<comment type="caution">
    <text evidence="3">The sequence shown here is derived from an EMBL/GenBank/DDBJ whole genome shotgun (WGS) entry which is preliminary data.</text>
</comment>
<dbReference type="Proteomes" id="UP001240447">
    <property type="component" value="Unassembled WGS sequence"/>
</dbReference>
<keyword evidence="1" id="KW-1133">Transmembrane helix</keyword>
<feature type="transmembrane region" description="Helical" evidence="1">
    <location>
        <begin position="192"/>
        <end position="212"/>
    </location>
</feature>
<dbReference type="EMBL" id="JAUSQM010000001">
    <property type="protein sequence ID" value="MDP9823430.1"/>
    <property type="molecule type" value="Genomic_DNA"/>
</dbReference>
<dbReference type="SUPFAM" id="SSF48317">
    <property type="entry name" value="Acid phosphatase/Vanadium-dependent haloperoxidase"/>
    <property type="match status" value="1"/>
</dbReference>
<evidence type="ECO:0000259" key="2">
    <source>
        <dbReference type="Pfam" id="PF01569"/>
    </source>
</evidence>